<evidence type="ECO:0000256" key="3">
    <source>
        <dbReference type="ARBA" id="ARBA00022448"/>
    </source>
</evidence>
<comment type="subcellular location">
    <subcellularLocation>
        <location evidence="1">Cell membrane</location>
        <topology evidence="1">Lipid-anchor</topology>
    </subcellularLocation>
</comment>
<comment type="similarity">
    <text evidence="2">Belongs to the bacterial solute-binding protein 8 family.</text>
</comment>
<feature type="region of interest" description="Disordered" evidence="5">
    <location>
        <begin position="24"/>
        <end position="75"/>
    </location>
</feature>
<dbReference type="GO" id="GO:1901678">
    <property type="term" value="P:iron coordination entity transport"/>
    <property type="evidence" value="ECO:0007669"/>
    <property type="project" value="UniProtKB-ARBA"/>
</dbReference>
<feature type="signal peptide" evidence="6">
    <location>
        <begin position="1"/>
        <end position="21"/>
    </location>
</feature>
<gene>
    <name evidence="8" type="ORF">GGQ92_002509</name>
</gene>
<dbReference type="Gene3D" id="3.40.50.1980">
    <property type="entry name" value="Nitrogenase molybdenum iron protein domain"/>
    <property type="match status" value="2"/>
</dbReference>
<dbReference type="Proteomes" id="UP000572212">
    <property type="component" value="Unassembled WGS sequence"/>
</dbReference>
<name>A0A841RR55_9BACI</name>
<dbReference type="GO" id="GO:0030288">
    <property type="term" value="C:outer membrane-bounded periplasmic space"/>
    <property type="evidence" value="ECO:0007669"/>
    <property type="project" value="TreeGrafter"/>
</dbReference>
<dbReference type="PROSITE" id="PS51257">
    <property type="entry name" value="PROKAR_LIPOPROTEIN"/>
    <property type="match status" value="1"/>
</dbReference>
<feature type="compositionally biased region" description="Acidic residues" evidence="5">
    <location>
        <begin position="41"/>
        <end position="52"/>
    </location>
</feature>
<dbReference type="PANTHER" id="PTHR30532">
    <property type="entry name" value="IRON III DICITRATE-BINDING PERIPLASMIC PROTEIN"/>
    <property type="match status" value="1"/>
</dbReference>
<protein>
    <submittedName>
        <fullName evidence="8">Iron complex transport system substrate-binding protein</fullName>
    </submittedName>
</protein>
<evidence type="ECO:0000256" key="4">
    <source>
        <dbReference type="ARBA" id="ARBA00022729"/>
    </source>
</evidence>
<dbReference type="InterPro" id="IPR051313">
    <property type="entry name" value="Bact_iron-sidero_bind"/>
</dbReference>
<dbReference type="Pfam" id="PF01497">
    <property type="entry name" value="Peripla_BP_2"/>
    <property type="match status" value="1"/>
</dbReference>
<evidence type="ECO:0000256" key="6">
    <source>
        <dbReference type="SAM" id="SignalP"/>
    </source>
</evidence>
<evidence type="ECO:0000259" key="7">
    <source>
        <dbReference type="PROSITE" id="PS50983"/>
    </source>
</evidence>
<evidence type="ECO:0000256" key="2">
    <source>
        <dbReference type="ARBA" id="ARBA00008814"/>
    </source>
</evidence>
<evidence type="ECO:0000256" key="1">
    <source>
        <dbReference type="ARBA" id="ARBA00004193"/>
    </source>
</evidence>
<comment type="caution">
    <text evidence="8">The sequence shown here is derived from an EMBL/GenBank/DDBJ whole genome shotgun (WGS) entry which is preliminary data.</text>
</comment>
<dbReference type="EMBL" id="JACHON010000015">
    <property type="protein sequence ID" value="MBB6513695.1"/>
    <property type="molecule type" value="Genomic_DNA"/>
</dbReference>
<evidence type="ECO:0000256" key="5">
    <source>
        <dbReference type="SAM" id="MobiDB-lite"/>
    </source>
</evidence>
<reference evidence="8 9" key="1">
    <citation type="submission" date="2020-08" db="EMBL/GenBank/DDBJ databases">
        <title>Genomic Encyclopedia of Type Strains, Phase IV (KMG-IV): sequencing the most valuable type-strain genomes for metagenomic binning, comparative biology and taxonomic classification.</title>
        <authorList>
            <person name="Goeker M."/>
        </authorList>
    </citation>
    <scope>NUCLEOTIDE SEQUENCE [LARGE SCALE GENOMIC DNA]</scope>
    <source>
        <strain evidence="8 9">DSM 11805</strain>
    </source>
</reference>
<dbReference type="CDD" id="cd01140">
    <property type="entry name" value="FatB"/>
    <property type="match status" value="1"/>
</dbReference>
<accession>A0A841RR55</accession>
<dbReference type="PANTHER" id="PTHR30532:SF28">
    <property type="entry name" value="PETROBACTIN-BINDING PROTEIN YCLQ"/>
    <property type="match status" value="1"/>
</dbReference>
<feature type="chain" id="PRO_5039478121" evidence="6">
    <location>
        <begin position="22"/>
        <end position="348"/>
    </location>
</feature>
<dbReference type="InterPro" id="IPR033870">
    <property type="entry name" value="FatB"/>
</dbReference>
<dbReference type="RefSeq" id="WP_184249328.1">
    <property type="nucleotide sequence ID" value="NZ_BAAACU010000013.1"/>
</dbReference>
<keyword evidence="4 6" id="KW-0732">Signal</keyword>
<dbReference type="PROSITE" id="PS50983">
    <property type="entry name" value="FE_B12_PBP"/>
    <property type="match status" value="1"/>
</dbReference>
<evidence type="ECO:0000313" key="8">
    <source>
        <dbReference type="EMBL" id="MBB6513695.1"/>
    </source>
</evidence>
<dbReference type="InterPro" id="IPR002491">
    <property type="entry name" value="ABC_transptr_periplasmic_BD"/>
</dbReference>
<dbReference type="SUPFAM" id="SSF53807">
    <property type="entry name" value="Helical backbone' metal receptor"/>
    <property type="match status" value="1"/>
</dbReference>
<proteinExistence type="inferred from homology"/>
<keyword evidence="3" id="KW-0813">Transport</keyword>
<sequence>MKNFKVVIGLLALFLVMTLAACGSEEESTNEKENETTASETESEETAEESSEVESAYPMTVYPTIGATESREGGTTTYEEVTFNEMPERIVVFDYGFLDTLHTLGVEGIIGVAKESTLPEHLSEFESDEYSNIGTLKAPLFEDIAEMEPDVIFISGRQSTYYEELKDIAPVVFVGTVQEDYWNTFEESVNIAATMFDKQDEAEEFLAKYDAAFEEVNELAGNYETSLVTMYNEGNLSGFGPDSRFGYIYDLYGFNPVTEDVDATEHGSNFGFEAILQFDPEILFVIDRTAAVGGESNIETDMENDIIQKTEAYANENIIYLDGALWYLGGGGLQSELAKIEEVIAELQ</sequence>
<evidence type="ECO:0000313" key="9">
    <source>
        <dbReference type="Proteomes" id="UP000572212"/>
    </source>
</evidence>
<dbReference type="GO" id="GO:0005886">
    <property type="term" value="C:plasma membrane"/>
    <property type="evidence" value="ECO:0007669"/>
    <property type="project" value="UniProtKB-SubCell"/>
</dbReference>
<feature type="domain" description="Fe/B12 periplasmic-binding" evidence="7">
    <location>
        <begin position="89"/>
        <end position="348"/>
    </location>
</feature>
<organism evidence="8 9">
    <name type="scientific">Gracilibacillus halotolerans</name>
    <dbReference type="NCBI Taxonomy" id="74386"/>
    <lineage>
        <taxon>Bacteria</taxon>
        <taxon>Bacillati</taxon>
        <taxon>Bacillota</taxon>
        <taxon>Bacilli</taxon>
        <taxon>Bacillales</taxon>
        <taxon>Bacillaceae</taxon>
        <taxon>Gracilibacillus</taxon>
    </lineage>
</organism>
<keyword evidence="9" id="KW-1185">Reference proteome</keyword>
<dbReference type="AlphaFoldDB" id="A0A841RR55"/>